<dbReference type="Proteomes" id="UP000011560">
    <property type="component" value="Unassembled WGS sequence"/>
</dbReference>
<proteinExistence type="inferred from homology"/>
<evidence type="ECO:0000313" key="3">
    <source>
        <dbReference type="EMBL" id="ELZ08908.1"/>
    </source>
</evidence>
<dbReference type="RefSeq" id="WP_007702975.1">
    <property type="nucleotide sequence ID" value="NZ_AOIQ01000019.1"/>
</dbReference>
<dbReference type="OrthoDB" id="105697at2157"/>
<protein>
    <submittedName>
        <fullName evidence="3">UspA domain-containing protein</fullName>
    </submittedName>
</protein>
<comment type="similarity">
    <text evidence="1">Belongs to the universal stress protein A family.</text>
</comment>
<dbReference type="CDD" id="cd00293">
    <property type="entry name" value="USP-like"/>
    <property type="match status" value="1"/>
</dbReference>
<dbReference type="SUPFAM" id="SSF52402">
    <property type="entry name" value="Adenine nucleotide alpha hydrolases-like"/>
    <property type="match status" value="1"/>
</dbReference>
<dbReference type="PATRIC" id="fig|1227490.4.peg.2508"/>
<feature type="domain" description="UspA" evidence="2">
    <location>
        <begin position="1"/>
        <end position="137"/>
    </location>
</feature>
<keyword evidence="4" id="KW-1185">Reference proteome</keyword>
<dbReference type="InterPro" id="IPR006015">
    <property type="entry name" value="Universal_stress_UspA"/>
</dbReference>
<dbReference type="PANTHER" id="PTHR46268:SF6">
    <property type="entry name" value="UNIVERSAL STRESS PROTEIN UP12"/>
    <property type="match status" value="1"/>
</dbReference>
<comment type="caution">
    <text evidence="3">The sequence shown here is derived from an EMBL/GenBank/DDBJ whole genome shotgun (WGS) entry which is preliminary data.</text>
</comment>
<evidence type="ECO:0000259" key="2">
    <source>
        <dbReference type="Pfam" id="PF00582"/>
    </source>
</evidence>
<dbReference type="AlphaFoldDB" id="M0BF28"/>
<accession>M0BF28</accession>
<dbReference type="PRINTS" id="PR01438">
    <property type="entry name" value="UNVRSLSTRESS"/>
</dbReference>
<dbReference type="Pfam" id="PF00582">
    <property type="entry name" value="Usp"/>
    <property type="match status" value="1"/>
</dbReference>
<evidence type="ECO:0000256" key="1">
    <source>
        <dbReference type="ARBA" id="ARBA00008791"/>
    </source>
</evidence>
<sequence>MYDAILVGIDDSEQAERALEHALSLAETTDATVHVVTVVESAGSPMRFGIAEVDDLNEAAESLVDEVVDAYDGQDVDIRGDVRRGKPAEALTEYAADADADLLVVGQRGADGVTGAILGSTADRLARTAAVPVTIVPAN</sequence>
<reference evidence="3 4" key="1">
    <citation type="journal article" date="2014" name="PLoS Genet.">
        <title>Phylogenetically driven sequencing of extremely halophilic archaea reveals strategies for static and dynamic osmo-response.</title>
        <authorList>
            <person name="Becker E.A."/>
            <person name="Seitzer P.M."/>
            <person name="Tritt A."/>
            <person name="Larsen D."/>
            <person name="Krusor M."/>
            <person name="Yao A.I."/>
            <person name="Wu D."/>
            <person name="Madern D."/>
            <person name="Eisen J.A."/>
            <person name="Darling A.E."/>
            <person name="Facciotti M.T."/>
        </authorList>
    </citation>
    <scope>NUCLEOTIDE SEQUENCE [LARGE SCALE GENOMIC DNA]</scope>
    <source>
        <strain evidence="3 4">JCM 14624</strain>
    </source>
</reference>
<evidence type="ECO:0000313" key="4">
    <source>
        <dbReference type="Proteomes" id="UP000011560"/>
    </source>
</evidence>
<name>M0BF28_9EURY</name>
<dbReference type="EMBL" id="AOIQ01000019">
    <property type="protein sequence ID" value="ELZ08908.1"/>
    <property type="molecule type" value="Genomic_DNA"/>
</dbReference>
<dbReference type="InterPro" id="IPR014729">
    <property type="entry name" value="Rossmann-like_a/b/a_fold"/>
</dbReference>
<dbReference type="STRING" id="1227490.C479_12309"/>
<dbReference type="InterPro" id="IPR006016">
    <property type="entry name" value="UspA"/>
</dbReference>
<dbReference type="PANTHER" id="PTHR46268">
    <property type="entry name" value="STRESS RESPONSE PROTEIN NHAX"/>
    <property type="match status" value="1"/>
</dbReference>
<gene>
    <name evidence="3" type="ORF">C479_12309</name>
</gene>
<organism evidence="3 4">
    <name type="scientific">Halovivax asiaticus JCM 14624</name>
    <dbReference type="NCBI Taxonomy" id="1227490"/>
    <lineage>
        <taxon>Archaea</taxon>
        <taxon>Methanobacteriati</taxon>
        <taxon>Methanobacteriota</taxon>
        <taxon>Stenosarchaea group</taxon>
        <taxon>Halobacteria</taxon>
        <taxon>Halobacteriales</taxon>
        <taxon>Natrialbaceae</taxon>
        <taxon>Halovivax</taxon>
    </lineage>
</organism>
<dbReference type="Gene3D" id="3.40.50.620">
    <property type="entry name" value="HUPs"/>
    <property type="match status" value="1"/>
</dbReference>